<keyword evidence="4" id="KW-1185">Reference proteome</keyword>
<dbReference type="GO" id="GO:0008168">
    <property type="term" value="F:methyltransferase activity"/>
    <property type="evidence" value="ECO:0007669"/>
    <property type="project" value="UniProtKB-KW"/>
</dbReference>
<accession>A0A2W2C5E4</accession>
<dbReference type="EMBL" id="POTW01000025">
    <property type="protein sequence ID" value="PZF83439.1"/>
    <property type="molecule type" value="Genomic_DNA"/>
</dbReference>
<reference evidence="3 4" key="1">
    <citation type="submission" date="2018-01" db="EMBL/GenBank/DDBJ databases">
        <title>Draft genome sequence of Jiangella sp. GTF31.</title>
        <authorList>
            <person name="Sahin N."/>
            <person name="Ay H."/>
            <person name="Saygin H."/>
        </authorList>
    </citation>
    <scope>NUCLEOTIDE SEQUENCE [LARGE SCALE GENOMIC DNA]</scope>
    <source>
        <strain evidence="3 4">GTF31</strain>
    </source>
</reference>
<evidence type="ECO:0000313" key="3">
    <source>
        <dbReference type="EMBL" id="PZF83439.1"/>
    </source>
</evidence>
<dbReference type="InterPro" id="IPR041698">
    <property type="entry name" value="Methyltransf_25"/>
</dbReference>
<dbReference type="AlphaFoldDB" id="A0A2W2C5E4"/>
<dbReference type="SUPFAM" id="SSF53335">
    <property type="entry name" value="S-adenosyl-L-methionine-dependent methyltransferases"/>
    <property type="match status" value="1"/>
</dbReference>
<feature type="domain" description="Methyltransferase" evidence="1">
    <location>
        <begin position="117"/>
        <end position="182"/>
    </location>
</feature>
<keyword evidence="3" id="KW-0808">Transferase</keyword>
<dbReference type="Pfam" id="PF18096">
    <property type="entry name" value="Thump_like"/>
    <property type="match status" value="1"/>
</dbReference>
<feature type="domain" description="THUMP-like" evidence="2">
    <location>
        <begin position="330"/>
        <end position="402"/>
    </location>
</feature>
<keyword evidence="3" id="KW-0489">Methyltransferase</keyword>
<dbReference type="Pfam" id="PF13649">
    <property type="entry name" value="Methyltransf_25"/>
    <property type="match status" value="1"/>
</dbReference>
<protein>
    <submittedName>
        <fullName evidence="3">SAM-dependent methyltransferase</fullName>
    </submittedName>
</protein>
<dbReference type="Proteomes" id="UP000248764">
    <property type="component" value="Unassembled WGS sequence"/>
</dbReference>
<dbReference type="GO" id="GO:0032259">
    <property type="term" value="P:methylation"/>
    <property type="evidence" value="ECO:0007669"/>
    <property type="project" value="UniProtKB-KW"/>
</dbReference>
<dbReference type="InterPro" id="IPR041497">
    <property type="entry name" value="Thump-like"/>
</dbReference>
<comment type="caution">
    <text evidence="3">The sequence shown here is derived from an EMBL/GenBank/DDBJ whole genome shotgun (WGS) entry which is preliminary data.</text>
</comment>
<name>A0A2W2C5E4_9ACTN</name>
<evidence type="ECO:0000259" key="1">
    <source>
        <dbReference type="Pfam" id="PF13649"/>
    </source>
</evidence>
<dbReference type="Gene3D" id="3.40.50.150">
    <property type="entry name" value="Vaccinia Virus protein VP39"/>
    <property type="match status" value="1"/>
</dbReference>
<dbReference type="CDD" id="cd02440">
    <property type="entry name" value="AdoMet_MTases"/>
    <property type="match status" value="1"/>
</dbReference>
<organism evidence="3 4">
    <name type="scientific">Jiangella anatolica</name>
    <dbReference type="NCBI Taxonomy" id="2670374"/>
    <lineage>
        <taxon>Bacteria</taxon>
        <taxon>Bacillati</taxon>
        <taxon>Actinomycetota</taxon>
        <taxon>Actinomycetes</taxon>
        <taxon>Jiangellales</taxon>
        <taxon>Jiangellaceae</taxon>
        <taxon>Jiangella</taxon>
    </lineage>
</organism>
<dbReference type="InterPro" id="IPR029063">
    <property type="entry name" value="SAM-dependent_MTases_sf"/>
</dbReference>
<evidence type="ECO:0000259" key="2">
    <source>
        <dbReference type="Pfam" id="PF18096"/>
    </source>
</evidence>
<proteinExistence type="predicted"/>
<evidence type="ECO:0000313" key="4">
    <source>
        <dbReference type="Proteomes" id="UP000248764"/>
    </source>
</evidence>
<gene>
    <name evidence="3" type="ORF">C1I92_12625</name>
</gene>
<sequence length="403" mass="42067">MSASPRPGERLTDVQTATFDALRSAAGAALLAQATAAHGREDEFALGTRLRRDHEPDLVAAALTQARLRARAADKFDPADAERMFFTVDGYEQATRVAVARHRASRLAATLGAGAAVADLCCGIGGDLVELARAGLTVTGVEADELTAAVAAANVAALEVDARVVHGDATTVDRAAYAAVVCDPARRGGRGRVFDPDAYRPPWSFVLSLLAETACVKVAPGLPHERIPAGVEAEWVSERGEVKEAALWSGGLARDGVERRATLLPSGATLTDRDDPGPSVRPLGGYLYEPDGAVIRAGLVTAAAALVGGGLLDPSIAYVTADAAVGTPFARGYRVVDTLPYDVKALRRYVRAQDIGVLTVKKRGVGVEPERLRAAVRPRGERAATFVVTRIAGAATVIVADPL</sequence>